<dbReference type="SMART" id="SM00490">
    <property type="entry name" value="HELICc"/>
    <property type="match status" value="1"/>
</dbReference>
<evidence type="ECO:0000256" key="3">
    <source>
        <dbReference type="ARBA" id="ARBA00022806"/>
    </source>
</evidence>
<dbReference type="SMART" id="SM00487">
    <property type="entry name" value="DEXDc"/>
    <property type="match status" value="1"/>
</dbReference>
<dbReference type="GO" id="GO:0016787">
    <property type="term" value="F:hydrolase activity"/>
    <property type="evidence" value="ECO:0007669"/>
    <property type="project" value="UniProtKB-KW"/>
</dbReference>
<dbReference type="PROSITE" id="PS50103">
    <property type="entry name" value="ZF_C3H1"/>
    <property type="match status" value="1"/>
</dbReference>
<dbReference type="InterPro" id="IPR019446">
    <property type="entry name" value="BMT5-like"/>
</dbReference>
<dbReference type="PANTHER" id="PTHR18934:SF221">
    <property type="entry name" value="ATP-DEPENDENT RNA HELICASE DHX34-RELATED"/>
    <property type="match status" value="1"/>
</dbReference>
<dbReference type="InterPro" id="IPR001650">
    <property type="entry name" value="Helicase_C-like"/>
</dbReference>
<keyword evidence="2" id="KW-0378">Hydrolase</keyword>
<accession>A0ABD3NX40</accession>
<dbReference type="Gene3D" id="3.40.50.300">
    <property type="entry name" value="P-loop containing nucleotide triphosphate hydrolases"/>
    <property type="match status" value="2"/>
</dbReference>
<dbReference type="InterPro" id="IPR027417">
    <property type="entry name" value="P-loop_NTPase"/>
</dbReference>
<feature type="domain" description="Helicase ATP-binding" evidence="7">
    <location>
        <begin position="15"/>
        <end position="179"/>
    </location>
</feature>
<organism evidence="9 10">
    <name type="scientific">Cyclotella atomus</name>
    <dbReference type="NCBI Taxonomy" id="382360"/>
    <lineage>
        <taxon>Eukaryota</taxon>
        <taxon>Sar</taxon>
        <taxon>Stramenopiles</taxon>
        <taxon>Ochrophyta</taxon>
        <taxon>Bacillariophyta</taxon>
        <taxon>Coscinodiscophyceae</taxon>
        <taxon>Thalassiosirophycidae</taxon>
        <taxon>Stephanodiscales</taxon>
        <taxon>Stephanodiscaceae</taxon>
        <taxon>Cyclotella</taxon>
    </lineage>
</organism>
<dbReference type="InterPro" id="IPR000571">
    <property type="entry name" value="Znf_CCCH"/>
</dbReference>
<keyword evidence="10" id="KW-1185">Reference proteome</keyword>
<dbReference type="InterPro" id="IPR014001">
    <property type="entry name" value="Helicase_ATP-bd"/>
</dbReference>
<dbReference type="PROSITE" id="PS51194">
    <property type="entry name" value="HELICASE_CTER"/>
    <property type="match status" value="1"/>
</dbReference>
<evidence type="ECO:0000256" key="1">
    <source>
        <dbReference type="ARBA" id="ARBA00022741"/>
    </source>
</evidence>
<dbReference type="GO" id="GO:0004386">
    <property type="term" value="F:helicase activity"/>
    <property type="evidence" value="ECO:0007669"/>
    <property type="project" value="UniProtKB-KW"/>
</dbReference>
<reference evidence="9 10" key="1">
    <citation type="submission" date="2024-10" db="EMBL/GenBank/DDBJ databases">
        <title>Updated reference genomes for cyclostephanoid diatoms.</title>
        <authorList>
            <person name="Roberts W.R."/>
            <person name="Alverson A.J."/>
        </authorList>
    </citation>
    <scope>NUCLEOTIDE SEQUENCE [LARGE SCALE GENOMIC DNA]</scope>
    <source>
        <strain evidence="9 10">AJA010-31</strain>
    </source>
</reference>
<dbReference type="PROSITE" id="PS51192">
    <property type="entry name" value="HELICASE_ATP_BIND_1"/>
    <property type="match status" value="1"/>
</dbReference>
<feature type="domain" description="C3H1-type" evidence="6">
    <location>
        <begin position="714"/>
        <end position="741"/>
    </location>
</feature>
<dbReference type="GO" id="GO:0008270">
    <property type="term" value="F:zinc ion binding"/>
    <property type="evidence" value="ECO:0007669"/>
    <property type="project" value="UniProtKB-KW"/>
</dbReference>
<comment type="caution">
    <text evidence="9">The sequence shown here is derived from an EMBL/GenBank/DDBJ whole genome shotgun (WGS) entry which is preliminary data.</text>
</comment>
<keyword evidence="5" id="KW-0863">Zinc-finger</keyword>
<keyword evidence="1" id="KW-0547">Nucleotide-binding</keyword>
<dbReference type="Proteomes" id="UP001530400">
    <property type="component" value="Unassembled WGS sequence"/>
</dbReference>
<dbReference type="SMART" id="SM00356">
    <property type="entry name" value="ZnF_C3H1"/>
    <property type="match status" value="2"/>
</dbReference>
<dbReference type="Gene3D" id="4.10.1000.10">
    <property type="entry name" value="Zinc finger, CCCH-type"/>
    <property type="match status" value="1"/>
</dbReference>
<keyword evidence="5" id="KW-0862">Zinc</keyword>
<dbReference type="Pfam" id="PF10354">
    <property type="entry name" value="BMT5-like"/>
    <property type="match status" value="1"/>
</dbReference>
<dbReference type="Pfam" id="PF00270">
    <property type="entry name" value="DEAD"/>
    <property type="match status" value="1"/>
</dbReference>
<dbReference type="Gene3D" id="1.20.120.1080">
    <property type="match status" value="1"/>
</dbReference>
<evidence type="ECO:0000259" key="7">
    <source>
        <dbReference type="PROSITE" id="PS51192"/>
    </source>
</evidence>
<evidence type="ECO:0008006" key="11">
    <source>
        <dbReference type="Google" id="ProtNLM"/>
    </source>
</evidence>
<feature type="domain" description="Helicase C-terminal" evidence="8">
    <location>
        <begin position="257"/>
        <end position="424"/>
    </location>
</feature>
<name>A0ABD3NX40_9STRA</name>
<dbReference type="AlphaFoldDB" id="A0ABD3NX40"/>
<dbReference type="InterPro" id="IPR011545">
    <property type="entry name" value="DEAD/DEAH_box_helicase_dom"/>
</dbReference>
<dbReference type="Pfam" id="PF00271">
    <property type="entry name" value="Helicase_C"/>
    <property type="match status" value="1"/>
</dbReference>
<evidence type="ECO:0000256" key="2">
    <source>
        <dbReference type="ARBA" id="ARBA00022801"/>
    </source>
</evidence>
<evidence type="ECO:0000256" key="5">
    <source>
        <dbReference type="PROSITE-ProRule" id="PRU00723"/>
    </source>
</evidence>
<dbReference type="GO" id="GO:0005524">
    <property type="term" value="F:ATP binding"/>
    <property type="evidence" value="ECO:0007669"/>
    <property type="project" value="UniProtKB-KW"/>
</dbReference>
<evidence type="ECO:0000313" key="9">
    <source>
        <dbReference type="EMBL" id="KAL3779868.1"/>
    </source>
</evidence>
<keyword evidence="3" id="KW-0347">Helicase</keyword>
<evidence type="ECO:0000256" key="4">
    <source>
        <dbReference type="ARBA" id="ARBA00022840"/>
    </source>
</evidence>
<keyword evidence="5" id="KW-0479">Metal-binding</keyword>
<dbReference type="EMBL" id="JALLPJ020000915">
    <property type="protein sequence ID" value="KAL3779868.1"/>
    <property type="molecule type" value="Genomic_DNA"/>
</dbReference>
<keyword evidence="4" id="KW-0067">ATP-binding</keyword>
<dbReference type="SUPFAM" id="SSF52540">
    <property type="entry name" value="P-loop containing nucleoside triphosphate hydrolases"/>
    <property type="match status" value="1"/>
</dbReference>
<protein>
    <recommendedName>
        <fullName evidence="11">RNA helicase</fullName>
    </recommendedName>
</protein>
<gene>
    <name evidence="9" type="ORF">ACHAWO_011078</name>
</gene>
<evidence type="ECO:0000313" key="10">
    <source>
        <dbReference type="Proteomes" id="UP001530400"/>
    </source>
</evidence>
<sequence>MNIDSFPNTLQQRIIDKIRTNKLTIIVGPTGCGKSSIIPQILLNTLGPSILCTQPRRLAVVAVASHVASQRSCVLGEEVGYHVGQENVSSDTTGLLFVTAGILLEELKLRGVDALQKYKVVIIDECHERSCESDLCLTIIREMMGAYPRSKLRLVLMSATFDHARYANFFRGVRGCEYIDTITIQSTGNGSMGAYHDQVETLYLEDINRLYQERRFARGMIDSARYISSVRADAIRELKGDDDGRTLSEELLKTIRCLVEFLDRDEEEDKVILIFAPTYRHLEQIYYEIDGLGDYEIDVLHSSIDLEDCLKSMSETDWHGLASRKVLLASAIADSSVTIPNVSCVIDTCRALEVKWNTDTSAYQPKTVYCSQAICDQRKGRTGRTCAGRVFRLVPKNWFLDGMELYEQAQLQIASCRTEILALLSSHNKVMKDPRRVLAKSMDPPPETTVLKAIEYLKDIHACEEVVSRHGKKLIPTDHGRLIAALPFTVEEAGVVINGAKKGYLHEALLVTAIKSIRPQPIVNTIGGVDQVNISLYYPEVETRDPKSIVVAHFAAFIYWYKHWNKIRREAMADHFELCSSGIDSIGTASPLFGECSAAHNLARDCKVAMWSDEMDEAHSEWCREHFINPSSVKAINQCIDVVMKILYRADFEPEWLKCQPLEPAWNRYTRMPRSTYDTFASVYGEERGREITEVLIRIQENSIQDRRDRKDPKKNEMACIHFLRGSCSFGEDCHNAHSFDAPRPVCIFKSRPSGCTNPNCLFSHDDEEPVDEEDAMVPAIHGRYDAGALGWYRENSSSLLLLGNCNFIHALEGLNHPPAVSWGEDASRVHISSTLTNLHSRIFKCAWNFPSLGEDTPDDSNTILVRGYFMSAAALFKSRQYTQSILELAVTLQADEFCKWNVLQAAQYAGFSLEWTSQFDCSAFPGYKPSYPCGANRTIKNARFYVFRTKRERSEQHDVEARNVLLHRHFSQY</sequence>
<proteinExistence type="predicted"/>
<feature type="zinc finger region" description="C3H1-type" evidence="5">
    <location>
        <begin position="714"/>
        <end position="741"/>
    </location>
</feature>
<evidence type="ECO:0000259" key="8">
    <source>
        <dbReference type="PROSITE" id="PS51194"/>
    </source>
</evidence>
<dbReference type="CDD" id="cd17917">
    <property type="entry name" value="DEXHc_RHA-like"/>
    <property type="match status" value="1"/>
</dbReference>
<dbReference type="PANTHER" id="PTHR18934">
    <property type="entry name" value="ATP-DEPENDENT RNA HELICASE"/>
    <property type="match status" value="1"/>
</dbReference>
<evidence type="ECO:0000259" key="6">
    <source>
        <dbReference type="PROSITE" id="PS50103"/>
    </source>
</evidence>